<accession>A0ABS2N6Q1</accession>
<name>A0ABS2N6Q1_9BACI</name>
<sequence>MTKTLFILTKPINERTEEIVSIHKEGTIVLMQEAIKSSHSWSLPVFVEKEDANHRGLISIHPEIQMNQLLSLIETHERVMVF</sequence>
<evidence type="ECO:0000313" key="2">
    <source>
        <dbReference type="Proteomes" id="UP001646157"/>
    </source>
</evidence>
<gene>
    <name evidence="1" type="ORF">JOC86_000072</name>
</gene>
<keyword evidence="2" id="KW-1185">Reference proteome</keyword>
<evidence type="ECO:0000313" key="1">
    <source>
        <dbReference type="EMBL" id="MBM7583535.1"/>
    </source>
</evidence>
<protein>
    <submittedName>
        <fullName evidence="1">Sulfur transfer complex TusBCD TusB component (DsrH family)</fullName>
    </submittedName>
</protein>
<reference evidence="1 2" key="1">
    <citation type="submission" date="2021-01" db="EMBL/GenBank/DDBJ databases">
        <title>Genomic Encyclopedia of Type Strains, Phase IV (KMG-IV): sequencing the most valuable type-strain genomes for metagenomic binning, comparative biology and taxonomic classification.</title>
        <authorList>
            <person name="Goeker M."/>
        </authorList>
    </citation>
    <scope>NUCLEOTIDE SEQUENCE [LARGE SCALE GENOMIC DNA]</scope>
    <source>
        <strain evidence="1 2">DSM 24834</strain>
    </source>
</reference>
<proteinExistence type="predicted"/>
<comment type="caution">
    <text evidence="1">The sequence shown here is derived from an EMBL/GenBank/DDBJ whole genome shotgun (WGS) entry which is preliminary data.</text>
</comment>
<dbReference type="EMBL" id="JAFBDZ010000001">
    <property type="protein sequence ID" value="MBM7583535.1"/>
    <property type="molecule type" value="Genomic_DNA"/>
</dbReference>
<dbReference type="RefSeq" id="WP_205167808.1">
    <property type="nucleotide sequence ID" value="NZ_JAFBDZ010000001.1"/>
</dbReference>
<dbReference type="Proteomes" id="UP001646157">
    <property type="component" value="Unassembled WGS sequence"/>
</dbReference>
<organism evidence="1 2">
    <name type="scientific">Rossellomorea pakistanensis</name>
    <dbReference type="NCBI Taxonomy" id="992288"/>
    <lineage>
        <taxon>Bacteria</taxon>
        <taxon>Bacillati</taxon>
        <taxon>Bacillota</taxon>
        <taxon>Bacilli</taxon>
        <taxon>Bacillales</taxon>
        <taxon>Bacillaceae</taxon>
        <taxon>Rossellomorea</taxon>
    </lineage>
</organism>